<name>A0AB36FKB1_ALTMA</name>
<evidence type="ECO:0000313" key="1">
    <source>
        <dbReference type="EMBL" id="OES24043.1"/>
    </source>
</evidence>
<dbReference type="EMBL" id="MIPY01000073">
    <property type="protein sequence ID" value="OES24043.1"/>
    <property type="molecule type" value="Genomic_DNA"/>
</dbReference>
<keyword evidence="2" id="KW-1185">Reference proteome</keyword>
<dbReference type="AlphaFoldDB" id="A0AB36FKB1"/>
<sequence length="47" mass="5219">MPGTASQPAYDVRQVRQCGWPVGQQKVNWLCQPVEFVHPADVPTLAL</sequence>
<organism evidence="1 2">
    <name type="scientific">Alteromonas macleodii</name>
    <name type="common">Pseudoalteromonas macleodii</name>
    <dbReference type="NCBI Taxonomy" id="28108"/>
    <lineage>
        <taxon>Bacteria</taxon>
        <taxon>Pseudomonadati</taxon>
        <taxon>Pseudomonadota</taxon>
        <taxon>Gammaproteobacteria</taxon>
        <taxon>Alteromonadales</taxon>
        <taxon>Alteromonadaceae</taxon>
        <taxon>Alteromonas/Salinimonas group</taxon>
        <taxon>Alteromonas</taxon>
    </lineage>
</organism>
<comment type="caution">
    <text evidence="1">The sequence shown here is derived from an EMBL/GenBank/DDBJ whole genome shotgun (WGS) entry which is preliminary data.</text>
</comment>
<gene>
    <name evidence="1" type="ORF">BFV95_4882</name>
</gene>
<evidence type="ECO:0000313" key="2">
    <source>
        <dbReference type="Proteomes" id="UP000095392"/>
    </source>
</evidence>
<protein>
    <submittedName>
        <fullName evidence="1">Uncharacterized protein</fullName>
    </submittedName>
</protein>
<proteinExistence type="predicted"/>
<reference evidence="1 2" key="1">
    <citation type="submission" date="2016-09" db="EMBL/GenBank/DDBJ databases">
        <title>Draft Genome Sequence of four Alteromonas macleodii strains isolated from copper coupons and grown long-term at elevated copper levels.</title>
        <authorList>
            <person name="Cusick K."/>
            <person name="Dale J."/>
            <person name="Little B."/>
            <person name="Biffinger J."/>
        </authorList>
    </citation>
    <scope>NUCLEOTIDE SEQUENCE [LARGE SCALE GENOMIC DNA]</scope>
    <source>
        <strain evidence="1 2">KCP01</strain>
    </source>
</reference>
<dbReference type="Proteomes" id="UP000095392">
    <property type="component" value="Unassembled WGS sequence"/>
</dbReference>
<accession>A0AB36FKB1</accession>